<dbReference type="GO" id="GO:0016985">
    <property type="term" value="F:mannan endo-1,4-beta-mannosidase activity"/>
    <property type="evidence" value="ECO:0007669"/>
    <property type="project" value="InterPro"/>
</dbReference>
<dbReference type="PANTHER" id="PTHR40079:SF4">
    <property type="entry name" value="GH26 DOMAIN-CONTAINING PROTEIN-RELATED"/>
    <property type="match status" value="1"/>
</dbReference>
<dbReference type="PROSITE" id="PS51764">
    <property type="entry name" value="GH26"/>
    <property type="match status" value="1"/>
</dbReference>
<evidence type="ECO:0000256" key="3">
    <source>
        <dbReference type="ARBA" id="ARBA00023295"/>
    </source>
</evidence>
<accession>A0A139AH11</accession>
<dbReference type="EMBL" id="KQ965758">
    <property type="protein sequence ID" value="KXS16028.1"/>
    <property type="molecule type" value="Genomic_DNA"/>
</dbReference>
<proteinExistence type="inferred from homology"/>
<dbReference type="InterPro" id="IPR022790">
    <property type="entry name" value="GH26_dom"/>
</dbReference>
<evidence type="ECO:0000259" key="6">
    <source>
        <dbReference type="PROSITE" id="PS51764"/>
    </source>
</evidence>
<keyword evidence="8" id="KW-1185">Reference proteome</keyword>
<dbReference type="PANTHER" id="PTHR40079">
    <property type="entry name" value="MANNAN ENDO-1,4-BETA-MANNOSIDASE E-RELATED"/>
    <property type="match status" value="1"/>
</dbReference>
<dbReference type="SUPFAM" id="SSF51445">
    <property type="entry name" value="(Trans)glycosidases"/>
    <property type="match status" value="1"/>
</dbReference>
<keyword evidence="5" id="KW-0732">Signal</keyword>
<sequence length="377" mass="41346">MRNVNLLFVISLAFAVTVRCQNATRGNPVPPPEKVWLGGTFFWTVDSPSNFSSRIGRPALVYQWYSSIPLDMTGNVGYLRGKVLDSPFPRGPKGSADRGVLLFTIEPFGGLATVDLKAIADIVSVCARLNDFGVDVLLRFAHEMNGDWYPWGIQPVAYKSVFASLATAIHANTTSTAMVWSPNVGTEYPFSVVSKAVNGTADFTAMDTNGDGVVNNNDDPYEPWWPGDEHVDWVGMSLYWLGGTANFGNNAIPYTRFLYNSLHGLNPQTGNGTVVPDFYTKYVVGRNKPFVLAETGALYAPSKTGPKELDIKRGMWTQMVTAPALDLLPMMKAVVLYENDVNVSGVAGVIDYSVTIKPDLRAAFVADLNFTRFQWGR</sequence>
<dbReference type="OrthoDB" id="428177at2759"/>
<evidence type="ECO:0000313" key="7">
    <source>
        <dbReference type="EMBL" id="KXS16028.1"/>
    </source>
</evidence>
<evidence type="ECO:0000256" key="2">
    <source>
        <dbReference type="ARBA" id="ARBA00022801"/>
    </source>
</evidence>
<evidence type="ECO:0000256" key="1">
    <source>
        <dbReference type="ARBA" id="ARBA00007754"/>
    </source>
</evidence>
<feature type="active site" description="Proton donor" evidence="4">
    <location>
        <position position="143"/>
    </location>
</feature>
<feature type="chain" id="PRO_5007296195" evidence="5">
    <location>
        <begin position="21"/>
        <end position="377"/>
    </location>
</feature>
<dbReference type="Pfam" id="PF02156">
    <property type="entry name" value="Glyco_hydro_26"/>
    <property type="match status" value="1"/>
</dbReference>
<protein>
    <submittedName>
        <fullName evidence="7">Glycoside hydrolase family 26 protein</fullName>
    </submittedName>
</protein>
<dbReference type="InterPro" id="IPR000805">
    <property type="entry name" value="Glyco_hydro_26"/>
</dbReference>
<dbReference type="OMA" id="WITLYNT"/>
<feature type="signal peptide" evidence="5">
    <location>
        <begin position="1"/>
        <end position="20"/>
    </location>
</feature>
<evidence type="ECO:0000313" key="8">
    <source>
        <dbReference type="Proteomes" id="UP000070544"/>
    </source>
</evidence>
<evidence type="ECO:0000256" key="5">
    <source>
        <dbReference type="SAM" id="SignalP"/>
    </source>
</evidence>
<keyword evidence="3 4" id="KW-0326">Glycosidase</keyword>
<dbReference type="Gene3D" id="3.20.20.80">
    <property type="entry name" value="Glycosidases"/>
    <property type="match status" value="1"/>
</dbReference>
<reference evidence="7 8" key="1">
    <citation type="journal article" date="2015" name="Genome Biol. Evol.">
        <title>Phylogenomic analyses indicate that early fungi evolved digesting cell walls of algal ancestors of land plants.</title>
        <authorList>
            <person name="Chang Y."/>
            <person name="Wang S."/>
            <person name="Sekimoto S."/>
            <person name="Aerts A.L."/>
            <person name="Choi C."/>
            <person name="Clum A."/>
            <person name="LaButti K.M."/>
            <person name="Lindquist E.A."/>
            <person name="Yee Ngan C."/>
            <person name="Ohm R.A."/>
            <person name="Salamov A.A."/>
            <person name="Grigoriev I.V."/>
            <person name="Spatafora J.W."/>
            <person name="Berbee M.L."/>
        </authorList>
    </citation>
    <scope>NUCLEOTIDE SEQUENCE [LARGE SCALE GENOMIC DNA]</scope>
    <source>
        <strain evidence="7 8">JEL478</strain>
    </source>
</reference>
<dbReference type="Proteomes" id="UP000070544">
    <property type="component" value="Unassembled WGS sequence"/>
</dbReference>
<organism evidence="7 8">
    <name type="scientific">Gonapodya prolifera (strain JEL478)</name>
    <name type="common">Monoblepharis prolifera</name>
    <dbReference type="NCBI Taxonomy" id="1344416"/>
    <lineage>
        <taxon>Eukaryota</taxon>
        <taxon>Fungi</taxon>
        <taxon>Fungi incertae sedis</taxon>
        <taxon>Chytridiomycota</taxon>
        <taxon>Chytridiomycota incertae sedis</taxon>
        <taxon>Monoblepharidomycetes</taxon>
        <taxon>Monoblepharidales</taxon>
        <taxon>Gonapodyaceae</taxon>
        <taxon>Gonapodya</taxon>
    </lineage>
</organism>
<evidence type="ECO:0000256" key="4">
    <source>
        <dbReference type="PROSITE-ProRule" id="PRU01100"/>
    </source>
</evidence>
<gene>
    <name evidence="7" type="ORF">M427DRAFT_31949</name>
</gene>
<feature type="domain" description="GH26" evidence="6">
    <location>
        <begin position="18"/>
        <end position="373"/>
    </location>
</feature>
<keyword evidence="2 4" id="KW-0378">Hydrolase</keyword>
<dbReference type="AlphaFoldDB" id="A0A139AH11"/>
<feature type="active site" description="Nucleophile" evidence="4">
    <location>
        <position position="294"/>
    </location>
</feature>
<dbReference type="GO" id="GO:0006080">
    <property type="term" value="P:substituted mannan metabolic process"/>
    <property type="evidence" value="ECO:0007669"/>
    <property type="project" value="InterPro"/>
</dbReference>
<comment type="similarity">
    <text evidence="1 4">Belongs to the glycosyl hydrolase 26 family.</text>
</comment>
<name>A0A139AH11_GONPJ</name>
<dbReference type="InterPro" id="IPR017853">
    <property type="entry name" value="GH"/>
</dbReference>